<accession>A0A6A5USV3</accession>
<dbReference type="AlphaFoldDB" id="A0A6A5USV3"/>
<evidence type="ECO:0000313" key="1">
    <source>
        <dbReference type="EMBL" id="KAF1967778.1"/>
    </source>
</evidence>
<sequence length="72" mass="8326">IKEYDIKPRYTYNIDEKGCLISIISRLKRVFSRRMWEKKEVRASLQDGSCEWITILACVCADGAALPPSLIY</sequence>
<keyword evidence="2" id="KW-1185">Reference proteome</keyword>
<name>A0A6A5USV3_9PLEO</name>
<dbReference type="EMBL" id="ML976728">
    <property type="protein sequence ID" value="KAF1967778.1"/>
    <property type="molecule type" value="Genomic_DNA"/>
</dbReference>
<dbReference type="OrthoDB" id="3940997at2759"/>
<dbReference type="Proteomes" id="UP000800036">
    <property type="component" value="Unassembled WGS sequence"/>
</dbReference>
<evidence type="ECO:0008006" key="3">
    <source>
        <dbReference type="Google" id="ProtNLM"/>
    </source>
</evidence>
<feature type="non-terminal residue" evidence="1">
    <location>
        <position position="1"/>
    </location>
</feature>
<reference evidence="1" key="1">
    <citation type="journal article" date="2020" name="Stud. Mycol.">
        <title>101 Dothideomycetes genomes: a test case for predicting lifestyles and emergence of pathogens.</title>
        <authorList>
            <person name="Haridas S."/>
            <person name="Albert R."/>
            <person name="Binder M."/>
            <person name="Bloem J."/>
            <person name="Labutti K."/>
            <person name="Salamov A."/>
            <person name="Andreopoulos B."/>
            <person name="Baker S."/>
            <person name="Barry K."/>
            <person name="Bills G."/>
            <person name="Bluhm B."/>
            <person name="Cannon C."/>
            <person name="Castanera R."/>
            <person name="Culley D."/>
            <person name="Daum C."/>
            <person name="Ezra D."/>
            <person name="Gonzalez J."/>
            <person name="Henrissat B."/>
            <person name="Kuo A."/>
            <person name="Liang C."/>
            <person name="Lipzen A."/>
            <person name="Lutzoni F."/>
            <person name="Magnuson J."/>
            <person name="Mondo S."/>
            <person name="Nolan M."/>
            <person name="Ohm R."/>
            <person name="Pangilinan J."/>
            <person name="Park H.-J."/>
            <person name="Ramirez L."/>
            <person name="Alfaro M."/>
            <person name="Sun H."/>
            <person name="Tritt A."/>
            <person name="Yoshinaga Y."/>
            <person name="Zwiers L.-H."/>
            <person name="Turgeon B."/>
            <person name="Goodwin S."/>
            <person name="Spatafora J."/>
            <person name="Crous P."/>
            <person name="Grigoriev I."/>
        </authorList>
    </citation>
    <scope>NUCLEOTIDE SEQUENCE</scope>
    <source>
        <strain evidence="1">CBS 107.79</strain>
    </source>
</reference>
<protein>
    <recommendedName>
        <fullName evidence="3">DDE-1 domain-containing protein</fullName>
    </recommendedName>
</protein>
<evidence type="ECO:0000313" key="2">
    <source>
        <dbReference type="Proteomes" id="UP000800036"/>
    </source>
</evidence>
<gene>
    <name evidence="1" type="ORF">BU23DRAFT_482446</name>
</gene>
<proteinExistence type="predicted"/>
<organism evidence="1 2">
    <name type="scientific">Bimuria novae-zelandiae CBS 107.79</name>
    <dbReference type="NCBI Taxonomy" id="1447943"/>
    <lineage>
        <taxon>Eukaryota</taxon>
        <taxon>Fungi</taxon>
        <taxon>Dikarya</taxon>
        <taxon>Ascomycota</taxon>
        <taxon>Pezizomycotina</taxon>
        <taxon>Dothideomycetes</taxon>
        <taxon>Pleosporomycetidae</taxon>
        <taxon>Pleosporales</taxon>
        <taxon>Massarineae</taxon>
        <taxon>Didymosphaeriaceae</taxon>
        <taxon>Bimuria</taxon>
    </lineage>
</organism>